<dbReference type="InterPro" id="IPR047196">
    <property type="entry name" value="YidC_ALB_C"/>
</dbReference>
<evidence type="ECO:0000313" key="12">
    <source>
        <dbReference type="EMBL" id="HIV03088.1"/>
    </source>
</evidence>
<feature type="domain" description="Membrane insertase YidC/Oxa/ALB C-terminal" evidence="11">
    <location>
        <begin position="18"/>
        <end position="296"/>
    </location>
</feature>
<dbReference type="Pfam" id="PF02096">
    <property type="entry name" value="60KD_IMP"/>
    <property type="match status" value="1"/>
</dbReference>
<keyword evidence="8" id="KW-0143">Chaperone</keyword>
<dbReference type="GO" id="GO:0032977">
    <property type="term" value="F:membrane insertase activity"/>
    <property type="evidence" value="ECO:0007669"/>
    <property type="project" value="InterPro"/>
</dbReference>
<feature type="transmembrane region" description="Helical" evidence="10">
    <location>
        <begin position="20"/>
        <end position="38"/>
    </location>
</feature>
<keyword evidence="5" id="KW-0653">Protein transport</keyword>
<evidence type="ECO:0000313" key="13">
    <source>
        <dbReference type="Proteomes" id="UP000886743"/>
    </source>
</evidence>
<protein>
    <submittedName>
        <fullName evidence="12">YidC/Oxa1 family membrane protein insertase</fullName>
    </submittedName>
</protein>
<evidence type="ECO:0000256" key="1">
    <source>
        <dbReference type="ARBA" id="ARBA00004651"/>
    </source>
</evidence>
<feature type="transmembrane region" description="Helical" evidence="10">
    <location>
        <begin position="261"/>
        <end position="284"/>
    </location>
</feature>
<dbReference type="GO" id="GO:0051205">
    <property type="term" value="P:protein insertion into membrane"/>
    <property type="evidence" value="ECO:0007669"/>
    <property type="project" value="TreeGrafter"/>
</dbReference>
<evidence type="ECO:0000256" key="9">
    <source>
        <dbReference type="RuleBase" id="RU003945"/>
    </source>
</evidence>
<proteinExistence type="inferred from homology"/>
<evidence type="ECO:0000256" key="7">
    <source>
        <dbReference type="ARBA" id="ARBA00023136"/>
    </source>
</evidence>
<keyword evidence="6 10" id="KW-1133">Transmembrane helix</keyword>
<comment type="subcellular location">
    <subcellularLocation>
        <location evidence="1">Cell membrane</location>
        <topology evidence="1">Multi-pass membrane protein</topology>
    </subcellularLocation>
    <subcellularLocation>
        <location evidence="9">Membrane</location>
        <topology evidence="9">Multi-pass membrane protein</topology>
    </subcellularLocation>
</comment>
<dbReference type="AlphaFoldDB" id="A0A9D1NH68"/>
<name>A0A9D1NH68_9FIRM</name>
<sequence>VQPMGFIIEFIYNFIPNYGVALILFTILIKLLILPLNLKSQRSMVKQQKLMPQIQELQKKYANDKEKLNKEMMELYQANGANPASGCLPLLLQFPIIIGLFQVIQKPLSYMLRVNFNAPENINKVIELQQIVANNPDLSAMAPGGFLDSTMEGLANNFQIAMSNFAANPAVQGFTDWVINFNFLGLDLSRYPSEVWGPLNSLLTGQVSPQLWTTLPLLLIPVLSGLTSWLLSKMSTSNSPQASAAADGTNTAASMNKSMMLMMPIMSILFTFSLPCGVGLYWIVSNVTQMIQQYFTVAYFKKKEENTVVIDTVKKNRKDRKKHR</sequence>
<organism evidence="12 13">
    <name type="scientific">Candidatus Aphodoplasma excrementigallinarum</name>
    <dbReference type="NCBI Taxonomy" id="2840673"/>
    <lineage>
        <taxon>Bacteria</taxon>
        <taxon>Bacillati</taxon>
        <taxon>Bacillota</taxon>
        <taxon>Clostridia</taxon>
        <taxon>Eubacteriales</taxon>
        <taxon>Candidatus Aphodoplasma</taxon>
    </lineage>
</organism>
<keyword evidence="7 10" id="KW-0472">Membrane</keyword>
<evidence type="ECO:0000256" key="2">
    <source>
        <dbReference type="ARBA" id="ARBA00022448"/>
    </source>
</evidence>
<dbReference type="GO" id="GO:0005886">
    <property type="term" value="C:plasma membrane"/>
    <property type="evidence" value="ECO:0007669"/>
    <property type="project" value="UniProtKB-SubCell"/>
</dbReference>
<evidence type="ECO:0000256" key="10">
    <source>
        <dbReference type="SAM" id="Phobius"/>
    </source>
</evidence>
<reference evidence="12" key="2">
    <citation type="journal article" date="2021" name="PeerJ">
        <title>Extensive microbial diversity within the chicken gut microbiome revealed by metagenomics and culture.</title>
        <authorList>
            <person name="Gilroy R."/>
            <person name="Ravi A."/>
            <person name="Getino M."/>
            <person name="Pursley I."/>
            <person name="Horton D.L."/>
            <person name="Alikhan N.F."/>
            <person name="Baker D."/>
            <person name="Gharbi K."/>
            <person name="Hall N."/>
            <person name="Watson M."/>
            <person name="Adriaenssens E.M."/>
            <person name="Foster-Nyarko E."/>
            <person name="Jarju S."/>
            <person name="Secka A."/>
            <person name="Antonio M."/>
            <person name="Oren A."/>
            <person name="Chaudhuri R.R."/>
            <person name="La Ragione R."/>
            <person name="Hildebrand F."/>
            <person name="Pallen M.J."/>
        </authorList>
    </citation>
    <scope>NUCLEOTIDE SEQUENCE</scope>
    <source>
        <strain evidence="12">4920</strain>
    </source>
</reference>
<accession>A0A9D1NH68</accession>
<keyword evidence="4 9" id="KW-0812">Transmembrane</keyword>
<dbReference type="PANTHER" id="PTHR12428:SF65">
    <property type="entry name" value="CYTOCHROME C OXIDASE ASSEMBLY PROTEIN COX18, MITOCHONDRIAL"/>
    <property type="match status" value="1"/>
</dbReference>
<dbReference type="NCBIfam" id="TIGR03592">
    <property type="entry name" value="yidC_oxa1_cterm"/>
    <property type="match status" value="1"/>
</dbReference>
<dbReference type="InterPro" id="IPR028055">
    <property type="entry name" value="YidC/Oxa/ALB_C"/>
</dbReference>
<evidence type="ECO:0000259" key="11">
    <source>
        <dbReference type="Pfam" id="PF02096"/>
    </source>
</evidence>
<evidence type="ECO:0000256" key="4">
    <source>
        <dbReference type="ARBA" id="ARBA00022692"/>
    </source>
</evidence>
<evidence type="ECO:0000256" key="8">
    <source>
        <dbReference type="ARBA" id="ARBA00023186"/>
    </source>
</evidence>
<dbReference type="InterPro" id="IPR001708">
    <property type="entry name" value="YidC/ALB3/OXA1/COX18"/>
</dbReference>
<feature type="non-terminal residue" evidence="12">
    <location>
        <position position="1"/>
    </location>
</feature>
<evidence type="ECO:0000256" key="5">
    <source>
        <dbReference type="ARBA" id="ARBA00022927"/>
    </source>
</evidence>
<reference evidence="12" key="1">
    <citation type="submission" date="2020-10" db="EMBL/GenBank/DDBJ databases">
        <authorList>
            <person name="Gilroy R."/>
        </authorList>
    </citation>
    <scope>NUCLEOTIDE SEQUENCE</scope>
    <source>
        <strain evidence="12">4920</strain>
    </source>
</reference>
<keyword evidence="3" id="KW-1003">Cell membrane</keyword>
<keyword evidence="2" id="KW-0813">Transport</keyword>
<dbReference type="CDD" id="cd20070">
    <property type="entry name" value="5TM_YidC_Alb3"/>
    <property type="match status" value="1"/>
</dbReference>
<comment type="similarity">
    <text evidence="9">Belongs to the OXA1/ALB3/YidC family.</text>
</comment>
<gene>
    <name evidence="12" type="ORF">IAC74_05885</name>
</gene>
<dbReference type="PANTHER" id="PTHR12428">
    <property type="entry name" value="OXA1"/>
    <property type="match status" value="1"/>
</dbReference>
<comment type="caution">
    <text evidence="12">The sequence shown here is derived from an EMBL/GenBank/DDBJ whole genome shotgun (WGS) entry which is preliminary data.</text>
</comment>
<dbReference type="EMBL" id="DVOF01000171">
    <property type="protein sequence ID" value="HIV03088.1"/>
    <property type="molecule type" value="Genomic_DNA"/>
</dbReference>
<dbReference type="Proteomes" id="UP000886743">
    <property type="component" value="Unassembled WGS sequence"/>
</dbReference>
<evidence type="ECO:0000256" key="6">
    <source>
        <dbReference type="ARBA" id="ARBA00022989"/>
    </source>
</evidence>
<evidence type="ECO:0000256" key="3">
    <source>
        <dbReference type="ARBA" id="ARBA00022475"/>
    </source>
</evidence>
<dbReference type="GO" id="GO:0015031">
    <property type="term" value="P:protein transport"/>
    <property type="evidence" value="ECO:0007669"/>
    <property type="project" value="UniProtKB-KW"/>
</dbReference>